<name>A0A2W1CY65_9PLEO</name>
<dbReference type="EMBL" id="NRDI02000008">
    <property type="protein sequence ID" value="KAI1514509.1"/>
    <property type="molecule type" value="Genomic_DNA"/>
</dbReference>
<evidence type="ECO:0000313" key="2">
    <source>
        <dbReference type="Proteomes" id="UP000249757"/>
    </source>
</evidence>
<gene>
    <name evidence="1" type="ORF">Ptr86124_007139</name>
</gene>
<evidence type="ECO:0000313" key="1">
    <source>
        <dbReference type="EMBL" id="KAI1514509.1"/>
    </source>
</evidence>
<accession>A0A2W1CY65</accession>
<reference evidence="2" key="1">
    <citation type="journal article" date="2022" name="Microb. Genom.">
        <title>A global pangenome for the wheat fungal pathogen Pyrenophora tritici-repentis and prediction of effector protein structural homology.</title>
        <authorList>
            <person name="Moolhuijzen P.M."/>
            <person name="See P.T."/>
            <person name="Shi G."/>
            <person name="Powell H.R."/>
            <person name="Cockram J."/>
            <person name="Jorgensen L.N."/>
            <person name="Benslimane H."/>
            <person name="Strelkov S.E."/>
            <person name="Turner J."/>
            <person name="Liu Z."/>
            <person name="Moffat C.S."/>
        </authorList>
    </citation>
    <scope>NUCLEOTIDE SEQUENCE [LARGE SCALE GENOMIC DNA]</scope>
</reference>
<dbReference type="AlphaFoldDB" id="A0A2W1CY65"/>
<dbReference type="Pfam" id="PF20237">
    <property type="entry name" value="DUF6594"/>
    <property type="match status" value="1"/>
</dbReference>
<dbReference type="PANTHER" id="PTHR34502:SF5">
    <property type="entry name" value="DUF6594 DOMAIN-CONTAINING PROTEIN"/>
    <property type="match status" value="1"/>
</dbReference>
<proteinExistence type="predicted"/>
<comment type="caution">
    <text evidence="1">The sequence shown here is derived from an EMBL/GenBank/DDBJ whole genome shotgun (WGS) entry which is preliminary data.</text>
</comment>
<dbReference type="InterPro" id="IPR046529">
    <property type="entry name" value="DUF6594"/>
</dbReference>
<keyword evidence="2" id="KW-1185">Reference proteome</keyword>
<dbReference type="PANTHER" id="PTHR34502">
    <property type="entry name" value="DUF6594 DOMAIN-CONTAINING PROTEIN-RELATED"/>
    <property type="match status" value="1"/>
</dbReference>
<dbReference type="Proteomes" id="UP000249757">
    <property type="component" value="Unassembled WGS sequence"/>
</dbReference>
<protein>
    <submittedName>
        <fullName evidence="1">Uncharacterized protein</fullName>
    </submittedName>
</protein>
<organism evidence="1 2">
    <name type="scientific">Pyrenophora tritici-repentis</name>
    <dbReference type="NCBI Taxonomy" id="45151"/>
    <lineage>
        <taxon>Eukaryota</taxon>
        <taxon>Fungi</taxon>
        <taxon>Dikarya</taxon>
        <taxon>Ascomycota</taxon>
        <taxon>Pezizomycotina</taxon>
        <taxon>Dothideomycetes</taxon>
        <taxon>Pleosporomycetidae</taxon>
        <taxon>Pleosporales</taxon>
        <taxon>Pleosporineae</taxon>
        <taxon>Pleosporaceae</taxon>
        <taxon>Pyrenophora</taxon>
    </lineage>
</organism>
<sequence length="126" mass="15055">MAPYDPFHDITIGYPKLAARTEVQPELAIYRRFGAMNAQNLLYYQAELVDLEVKLRAQQVRDDKDRKGQKTKYAKTWFRLEDSEDGDKTQLNLVMKMREKLKEYSKFHTHVPLNKHIQFTHIETRR</sequence>